<proteinExistence type="predicted"/>
<evidence type="ECO:0008006" key="3">
    <source>
        <dbReference type="Google" id="ProtNLM"/>
    </source>
</evidence>
<keyword evidence="2" id="KW-1185">Reference proteome</keyword>
<dbReference type="Proteomes" id="UP001642540">
    <property type="component" value="Unassembled WGS sequence"/>
</dbReference>
<reference evidence="1 2" key="1">
    <citation type="submission" date="2024-08" db="EMBL/GenBank/DDBJ databases">
        <authorList>
            <person name="Cucini C."/>
            <person name="Frati F."/>
        </authorList>
    </citation>
    <scope>NUCLEOTIDE SEQUENCE [LARGE SCALE GENOMIC DNA]</scope>
</reference>
<evidence type="ECO:0000313" key="2">
    <source>
        <dbReference type="Proteomes" id="UP001642540"/>
    </source>
</evidence>
<accession>A0ABP1R571</accession>
<evidence type="ECO:0000313" key="1">
    <source>
        <dbReference type="EMBL" id="CAL8117343.1"/>
    </source>
</evidence>
<name>A0ABP1R571_9HEXA</name>
<gene>
    <name evidence="1" type="ORF">ODALV1_LOCUS17647</name>
</gene>
<dbReference type="EMBL" id="CAXLJM020000054">
    <property type="protein sequence ID" value="CAL8117343.1"/>
    <property type="molecule type" value="Genomic_DNA"/>
</dbReference>
<protein>
    <recommendedName>
        <fullName evidence="3">F-box domain-containing protein</fullName>
    </recommendedName>
</protein>
<organism evidence="1 2">
    <name type="scientific">Orchesella dallaii</name>
    <dbReference type="NCBI Taxonomy" id="48710"/>
    <lineage>
        <taxon>Eukaryota</taxon>
        <taxon>Metazoa</taxon>
        <taxon>Ecdysozoa</taxon>
        <taxon>Arthropoda</taxon>
        <taxon>Hexapoda</taxon>
        <taxon>Collembola</taxon>
        <taxon>Entomobryomorpha</taxon>
        <taxon>Entomobryoidea</taxon>
        <taxon>Orchesellidae</taxon>
        <taxon>Orchesellinae</taxon>
        <taxon>Orchesella</taxon>
    </lineage>
</organism>
<sequence length="175" mass="20037">MMVILEFIFSFPTQDNFDSCIQVCDHWADVIEKTPKKSTWNPRFGKQVTADDMPKFRNTSGSKFEKVDYIVKMRKQISKFPPSERALLRTMVFCGVSVKFLETLAKAYGQQIQSLTLGPYTSGGLAKALEKFHNLKIFKAFELCNAAFYTGRFKHLGIRHVSINKVKPFNDNPLV</sequence>
<comment type="caution">
    <text evidence="1">The sequence shown here is derived from an EMBL/GenBank/DDBJ whole genome shotgun (WGS) entry which is preliminary data.</text>
</comment>